<dbReference type="EMBL" id="FOOG01000014">
    <property type="protein sequence ID" value="SFF92207.1"/>
    <property type="molecule type" value="Genomic_DNA"/>
</dbReference>
<dbReference type="Proteomes" id="UP000198897">
    <property type="component" value="Unassembled WGS sequence"/>
</dbReference>
<dbReference type="Gene3D" id="3.40.50.300">
    <property type="entry name" value="P-loop containing nucleotide triphosphate hydrolases"/>
    <property type="match status" value="1"/>
</dbReference>
<accession>A0A1I2MRV7</accession>
<dbReference type="PANTHER" id="PTHR43038">
    <property type="entry name" value="ATP-BINDING CASSETTE, SUB-FAMILY H, MEMBER 1"/>
    <property type="match status" value="1"/>
</dbReference>
<keyword evidence="1" id="KW-0547">Nucleotide-binding</keyword>
<keyword evidence="5" id="KW-1185">Reference proteome</keyword>
<protein>
    <submittedName>
        <fullName evidence="4">ABC-2 type transport system ATP-binding protein</fullName>
    </submittedName>
</protein>
<evidence type="ECO:0000259" key="3">
    <source>
        <dbReference type="PROSITE" id="PS50893"/>
    </source>
</evidence>
<dbReference type="InterPro" id="IPR003593">
    <property type="entry name" value="AAA+_ATPase"/>
</dbReference>
<name>A0A1I2MRV7_9BACI</name>
<dbReference type="GO" id="GO:0005524">
    <property type="term" value="F:ATP binding"/>
    <property type="evidence" value="ECO:0007669"/>
    <property type="project" value="UniProtKB-KW"/>
</dbReference>
<dbReference type="InterPro" id="IPR017871">
    <property type="entry name" value="ABC_transporter-like_CS"/>
</dbReference>
<dbReference type="OrthoDB" id="9804819at2"/>
<dbReference type="RefSeq" id="WP_089751817.1">
    <property type="nucleotide sequence ID" value="NZ_FOOG01000014.1"/>
</dbReference>
<evidence type="ECO:0000256" key="1">
    <source>
        <dbReference type="ARBA" id="ARBA00022741"/>
    </source>
</evidence>
<gene>
    <name evidence="4" type="ORF">SAMN05216353_1144</name>
</gene>
<evidence type="ECO:0000313" key="4">
    <source>
        <dbReference type="EMBL" id="SFF92207.1"/>
    </source>
</evidence>
<dbReference type="SUPFAM" id="SSF52540">
    <property type="entry name" value="P-loop containing nucleoside triphosphate hydrolases"/>
    <property type="match status" value="1"/>
</dbReference>
<dbReference type="PROSITE" id="PS50893">
    <property type="entry name" value="ABC_TRANSPORTER_2"/>
    <property type="match status" value="1"/>
</dbReference>
<sequence length="240" mass="26837">MSFIVQMNNISHKFGKTIILQDINLSIKKGEIFGLLGPSGSGKTTIVKMMTGILSPGEGEVFLNNELMPSLKQMKRYGFMAQSDALYQELTARENLDFFGSLYKLSKSKRKHRIQEVMDMVDLTKHLDQPVETYSGGMKRRLSLAAALIHEPEIIILDEPTVGIDPVLRQSIWQELYQLKENGVTIIVTTHVMDEAEKCDRLAMLRDGKVIAVDSPEHLKEGIGASTIEEVFLHYGGAAQ</sequence>
<dbReference type="SMART" id="SM00382">
    <property type="entry name" value="AAA"/>
    <property type="match status" value="1"/>
</dbReference>
<proteinExistence type="predicted"/>
<reference evidence="5" key="1">
    <citation type="submission" date="2016-10" db="EMBL/GenBank/DDBJ databases">
        <authorList>
            <person name="Varghese N."/>
            <person name="Submissions S."/>
        </authorList>
    </citation>
    <scope>NUCLEOTIDE SEQUENCE [LARGE SCALE GENOMIC DNA]</scope>
    <source>
        <strain evidence="5">FP5</strain>
    </source>
</reference>
<dbReference type="Pfam" id="PF00005">
    <property type="entry name" value="ABC_tran"/>
    <property type="match status" value="1"/>
</dbReference>
<dbReference type="PANTHER" id="PTHR43038:SF3">
    <property type="entry name" value="ABC TRANSPORTER G FAMILY MEMBER 20 ISOFORM X1"/>
    <property type="match status" value="1"/>
</dbReference>
<organism evidence="4 5">
    <name type="scientific">Halobacillus alkaliphilus</name>
    <dbReference type="NCBI Taxonomy" id="396056"/>
    <lineage>
        <taxon>Bacteria</taxon>
        <taxon>Bacillati</taxon>
        <taxon>Bacillota</taxon>
        <taxon>Bacilli</taxon>
        <taxon>Bacillales</taxon>
        <taxon>Bacillaceae</taxon>
        <taxon>Halobacillus</taxon>
    </lineage>
</organism>
<evidence type="ECO:0000256" key="2">
    <source>
        <dbReference type="ARBA" id="ARBA00022840"/>
    </source>
</evidence>
<dbReference type="GO" id="GO:0016887">
    <property type="term" value="F:ATP hydrolysis activity"/>
    <property type="evidence" value="ECO:0007669"/>
    <property type="project" value="InterPro"/>
</dbReference>
<dbReference type="InterPro" id="IPR003439">
    <property type="entry name" value="ABC_transporter-like_ATP-bd"/>
</dbReference>
<feature type="domain" description="ABC transporter" evidence="3">
    <location>
        <begin position="5"/>
        <end position="232"/>
    </location>
</feature>
<dbReference type="PROSITE" id="PS00211">
    <property type="entry name" value="ABC_TRANSPORTER_1"/>
    <property type="match status" value="1"/>
</dbReference>
<keyword evidence="2 4" id="KW-0067">ATP-binding</keyword>
<dbReference type="AlphaFoldDB" id="A0A1I2MRV7"/>
<dbReference type="InterPro" id="IPR027417">
    <property type="entry name" value="P-loop_NTPase"/>
</dbReference>
<evidence type="ECO:0000313" key="5">
    <source>
        <dbReference type="Proteomes" id="UP000198897"/>
    </source>
</evidence>